<feature type="domain" description="HTH cro/C1-type" evidence="2">
    <location>
        <begin position="6"/>
        <end position="59"/>
    </location>
</feature>
<keyword evidence="1" id="KW-0472">Membrane</keyword>
<dbReference type="InterPro" id="IPR001387">
    <property type="entry name" value="Cro/C1-type_HTH"/>
</dbReference>
<reference evidence="3 4" key="1">
    <citation type="submission" date="2022-10" db="EMBL/GenBank/DDBJ databases">
        <title>Alteromonas sp. chi3 Genome sequencing.</title>
        <authorList>
            <person name="Park S."/>
        </authorList>
    </citation>
    <scope>NUCLEOTIDE SEQUENCE [LARGE SCALE GENOMIC DNA]</scope>
    <source>
        <strain evidence="4">chi3</strain>
    </source>
</reference>
<accession>A0ABT5L772</accession>
<proteinExistence type="predicted"/>
<dbReference type="SMART" id="SM00530">
    <property type="entry name" value="HTH_XRE"/>
    <property type="match status" value="1"/>
</dbReference>
<feature type="transmembrane region" description="Helical" evidence="1">
    <location>
        <begin position="104"/>
        <end position="126"/>
    </location>
</feature>
<organism evidence="3 4">
    <name type="scientific">Alteromonas gilva</name>
    <dbReference type="NCBI Taxonomy" id="2987522"/>
    <lineage>
        <taxon>Bacteria</taxon>
        <taxon>Pseudomonadati</taxon>
        <taxon>Pseudomonadota</taxon>
        <taxon>Gammaproteobacteria</taxon>
        <taxon>Alteromonadales</taxon>
        <taxon>Alteromonadaceae</taxon>
        <taxon>Alteromonas/Salinimonas group</taxon>
        <taxon>Alteromonas</taxon>
    </lineage>
</organism>
<dbReference type="PROSITE" id="PS50943">
    <property type="entry name" value="HTH_CROC1"/>
    <property type="match status" value="1"/>
</dbReference>
<evidence type="ECO:0000313" key="4">
    <source>
        <dbReference type="Proteomes" id="UP001218788"/>
    </source>
</evidence>
<dbReference type="Proteomes" id="UP001218788">
    <property type="component" value="Unassembled WGS sequence"/>
</dbReference>
<protein>
    <submittedName>
        <fullName evidence="3">Helix-turn-helix transcriptional regulator</fullName>
    </submittedName>
</protein>
<keyword evidence="4" id="KW-1185">Reference proteome</keyword>
<evidence type="ECO:0000259" key="2">
    <source>
        <dbReference type="PROSITE" id="PS50943"/>
    </source>
</evidence>
<comment type="caution">
    <text evidence="3">The sequence shown here is derived from an EMBL/GenBank/DDBJ whole genome shotgun (WGS) entry which is preliminary data.</text>
</comment>
<keyword evidence="1" id="KW-1133">Transmembrane helix</keyword>
<sequence length="137" mass="15386">MNIEVLKNQRIKNNWTQQHLAKICGLSLRTIQRVEKTGITSAETVGALCAVFKINQKEIVVQATNTSMCSKVYHEYKAALYILLISQFVGIFGVFYSINSLSEIQFQIAIASVCIFCFLSFFTLAVSAHKKGMLKEL</sequence>
<dbReference type="Pfam" id="PF01381">
    <property type="entry name" value="HTH_3"/>
    <property type="match status" value="1"/>
</dbReference>
<dbReference type="InterPro" id="IPR010982">
    <property type="entry name" value="Lambda_DNA-bd_dom_sf"/>
</dbReference>
<dbReference type="RefSeq" id="WP_273642787.1">
    <property type="nucleotide sequence ID" value="NZ_JAQQXP010000004.1"/>
</dbReference>
<evidence type="ECO:0000313" key="3">
    <source>
        <dbReference type="EMBL" id="MDC8832890.1"/>
    </source>
</evidence>
<dbReference type="Gene3D" id="1.10.260.40">
    <property type="entry name" value="lambda repressor-like DNA-binding domains"/>
    <property type="match status" value="1"/>
</dbReference>
<gene>
    <name evidence="3" type="ORF">OIK42_19225</name>
</gene>
<name>A0ABT5L772_9ALTE</name>
<evidence type="ECO:0000256" key="1">
    <source>
        <dbReference type="SAM" id="Phobius"/>
    </source>
</evidence>
<dbReference type="EMBL" id="JAQQXP010000004">
    <property type="protein sequence ID" value="MDC8832890.1"/>
    <property type="molecule type" value="Genomic_DNA"/>
</dbReference>
<keyword evidence="1" id="KW-0812">Transmembrane</keyword>
<dbReference type="CDD" id="cd00093">
    <property type="entry name" value="HTH_XRE"/>
    <property type="match status" value="1"/>
</dbReference>
<dbReference type="SUPFAM" id="SSF47413">
    <property type="entry name" value="lambda repressor-like DNA-binding domains"/>
    <property type="match status" value="1"/>
</dbReference>
<feature type="transmembrane region" description="Helical" evidence="1">
    <location>
        <begin position="78"/>
        <end position="98"/>
    </location>
</feature>